<keyword evidence="9" id="KW-1185">Reference proteome</keyword>
<dbReference type="PROSITE" id="PS00893">
    <property type="entry name" value="NUDIX_BOX"/>
    <property type="match status" value="1"/>
</dbReference>
<dbReference type="EMBL" id="FMYM01000010">
    <property type="protein sequence ID" value="SDC54226.1"/>
    <property type="molecule type" value="Genomic_DNA"/>
</dbReference>
<proteinExistence type="inferred from homology"/>
<dbReference type="Gene3D" id="3.90.79.10">
    <property type="entry name" value="Nucleoside Triphosphate Pyrophosphohydrolase"/>
    <property type="match status" value="1"/>
</dbReference>
<accession>A0A1G6MGV8</accession>
<evidence type="ECO:0000313" key="9">
    <source>
        <dbReference type="Proteomes" id="UP000242662"/>
    </source>
</evidence>
<evidence type="ECO:0000256" key="2">
    <source>
        <dbReference type="ARBA" id="ARBA00005582"/>
    </source>
</evidence>
<dbReference type="NCBIfam" id="TIGR02705">
    <property type="entry name" value="nudix_YtkD"/>
    <property type="match status" value="1"/>
</dbReference>
<dbReference type="RefSeq" id="WP_090776308.1">
    <property type="nucleotide sequence ID" value="NZ_FMYM01000010.1"/>
</dbReference>
<dbReference type="AlphaFoldDB" id="A0A1G6MGV8"/>
<dbReference type="CDD" id="cd04665">
    <property type="entry name" value="NUDIX_RppH"/>
    <property type="match status" value="1"/>
</dbReference>
<evidence type="ECO:0000256" key="4">
    <source>
        <dbReference type="ARBA" id="ARBA00022801"/>
    </source>
</evidence>
<dbReference type="STRING" id="1464122.SAMN05421737_1105"/>
<comment type="similarity">
    <text evidence="2 6">Belongs to the Nudix hydrolase family.</text>
</comment>
<evidence type="ECO:0000256" key="1">
    <source>
        <dbReference type="ARBA" id="ARBA00001946"/>
    </source>
</evidence>
<organism evidence="8 9">
    <name type="scientific">Shouchella lonarensis</name>
    <dbReference type="NCBI Taxonomy" id="1464122"/>
    <lineage>
        <taxon>Bacteria</taxon>
        <taxon>Bacillati</taxon>
        <taxon>Bacillota</taxon>
        <taxon>Bacilli</taxon>
        <taxon>Bacillales</taxon>
        <taxon>Bacillaceae</taxon>
        <taxon>Shouchella</taxon>
    </lineage>
</organism>
<feature type="domain" description="Nudix hydrolase" evidence="7">
    <location>
        <begin position="6"/>
        <end position="158"/>
    </location>
</feature>
<keyword evidence="3" id="KW-0479">Metal-binding</keyword>
<dbReference type="PANTHER" id="PTHR43758">
    <property type="entry name" value="7,8-DIHYDRO-8-OXOGUANINE TRIPHOSPHATASE"/>
    <property type="match status" value="1"/>
</dbReference>
<evidence type="ECO:0000256" key="3">
    <source>
        <dbReference type="ARBA" id="ARBA00022723"/>
    </source>
</evidence>
<evidence type="ECO:0000259" key="7">
    <source>
        <dbReference type="PROSITE" id="PS51462"/>
    </source>
</evidence>
<protein>
    <submittedName>
        <fullName evidence="8">8-oxo-dGTPase</fullName>
    </submittedName>
</protein>
<evidence type="ECO:0000256" key="5">
    <source>
        <dbReference type="ARBA" id="ARBA00022842"/>
    </source>
</evidence>
<keyword evidence="5" id="KW-0460">Magnesium</keyword>
<dbReference type="GO" id="GO:0016818">
    <property type="term" value="F:hydrolase activity, acting on acid anhydrides, in phosphorus-containing anhydrides"/>
    <property type="evidence" value="ECO:0007669"/>
    <property type="project" value="TreeGrafter"/>
</dbReference>
<dbReference type="InterPro" id="IPR000086">
    <property type="entry name" value="NUDIX_hydrolase_dom"/>
</dbReference>
<evidence type="ECO:0000256" key="6">
    <source>
        <dbReference type="RuleBase" id="RU003476"/>
    </source>
</evidence>
<dbReference type="PROSITE" id="PS51462">
    <property type="entry name" value="NUDIX"/>
    <property type="match status" value="1"/>
</dbReference>
<dbReference type="InterPro" id="IPR020084">
    <property type="entry name" value="NUDIX_hydrolase_CS"/>
</dbReference>
<dbReference type="PRINTS" id="PR00502">
    <property type="entry name" value="NUDIXFAMILY"/>
</dbReference>
<dbReference type="Pfam" id="PF00293">
    <property type="entry name" value="NUDIX"/>
    <property type="match status" value="1"/>
</dbReference>
<dbReference type="InterPro" id="IPR014078">
    <property type="entry name" value="Nudix_YtkD"/>
</dbReference>
<dbReference type="GO" id="GO:0005737">
    <property type="term" value="C:cytoplasm"/>
    <property type="evidence" value="ECO:0007669"/>
    <property type="project" value="TreeGrafter"/>
</dbReference>
<dbReference type="OrthoDB" id="9131041at2"/>
<reference evidence="9" key="1">
    <citation type="submission" date="2016-09" db="EMBL/GenBank/DDBJ databases">
        <authorList>
            <person name="Varghese N."/>
            <person name="Submissions S."/>
        </authorList>
    </citation>
    <scope>NUCLEOTIDE SEQUENCE [LARGE SCALE GENOMIC DNA]</scope>
    <source>
        <strain evidence="9">25nlg</strain>
    </source>
</reference>
<dbReference type="Proteomes" id="UP000242662">
    <property type="component" value="Unassembled WGS sequence"/>
</dbReference>
<evidence type="ECO:0000313" key="8">
    <source>
        <dbReference type="EMBL" id="SDC54226.1"/>
    </source>
</evidence>
<sequence>MQTFHDVHGNVIQLVLGKDCLLDDNPKHVFVLARYGGQWLLTKHLERGYEFPGGKVEPGETAEDAARREVAEETGGQVDVLTHIGQYCVKEKTGKAFYKNIYVATISEVRSLKDYCETEGPILLRELPTSIKTDERFSFMMRDDVVRESIEYALKKVL</sequence>
<dbReference type="InterPro" id="IPR020476">
    <property type="entry name" value="Nudix_hydrolase"/>
</dbReference>
<dbReference type="SUPFAM" id="SSF55811">
    <property type="entry name" value="Nudix"/>
    <property type="match status" value="1"/>
</dbReference>
<dbReference type="PANTHER" id="PTHR43758:SF8">
    <property type="entry name" value="8-OXO-DGTP DIPHOSPHATASE YTKD-RELATED"/>
    <property type="match status" value="1"/>
</dbReference>
<dbReference type="GO" id="GO:0046872">
    <property type="term" value="F:metal ion binding"/>
    <property type="evidence" value="ECO:0007669"/>
    <property type="project" value="UniProtKB-KW"/>
</dbReference>
<name>A0A1G6MGV8_9BACI</name>
<comment type="cofactor">
    <cofactor evidence="1">
        <name>Mg(2+)</name>
        <dbReference type="ChEBI" id="CHEBI:18420"/>
    </cofactor>
</comment>
<gene>
    <name evidence="8" type="ORF">SAMN05421737_1105</name>
</gene>
<keyword evidence="4 6" id="KW-0378">Hydrolase</keyword>
<dbReference type="InterPro" id="IPR015797">
    <property type="entry name" value="NUDIX_hydrolase-like_dom_sf"/>
</dbReference>